<reference evidence="3" key="1">
    <citation type="journal article" date="2014" name="Int. J. Syst. Evol. Microbiol.">
        <title>Complete genome sequence of Corynebacterium casei LMG S-19264T (=DSM 44701T), isolated from a smear-ripened cheese.</title>
        <authorList>
            <consortium name="US DOE Joint Genome Institute (JGI-PGF)"/>
            <person name="Walter F."/>
            <person name="Albersmeier A."/>
            <person name="Kalinowski J."/>
            <person name="Ruckert C."/>
        </authorList>
    </citation>
    <scope>NUCLEOTIDE SEQUENCE</scope>
    <source>
        <strain evidence="3">CGMCC 1.6333</strain>
    </source>
</reference>
<feature type="transmembrane region" description="Helical" evidence="2">
    <location>
        <begin position="7"/>
        <end position="27"/>
    </location>
</feature>
<accession>A0A917TVW8</accession>
<feature type="transmembrane region" description="Helical" evidence="2">
    <location>
        <begin position="33"/>
        <end position="56"/>
    </location>
</feature>
<name>A0A917TVW8_9BACI</name>
<feature type="region of interest" description="Disordered" evidence="1">
    <location>
        <begin position="80"/>
        <end position="128"/>
    </location>
</feature>
<evidence type="ECO:0000313" key="3">
    <source>
        <dbReference type="EMBL" id="GGM40151.1"/>
    </source>
</evidence>
<dbReference type="RefSeq" id="WP_117156533.1">
    <property type="nucleotide sequence ID" value="NZ_BMLG01000022.1"/>
</dbReference>
<keyword evidence="2" id="KW-1133">Transmembrane helix</keyword>
<dbReference type="InterPro" id="IPR048110">
    <property type="entry name" value="SA1362/YqhP-like"/>
</dbReference>
<comment type="caution">
    <text evidence="3">The sequence shown here is derived from an EMBL/GenBank/DDBJ whole genome shotgun (WGS) entry which is preliminary data.</text>
</comment>
<protein>
    <submittedName>
        <fullName evidence="3">Uncharacterized protein</fullName>
    </submittedName>
</protein>
<gene>
    <name evidence="3" type="ORF">GCM10011351_27830</name>
</gene>
<evidence type="ECO:0000256" key="2">
    <source>
        <dbReference type="SAM" id="Phobius"/>
    </source>
</evidence>
<feature type="compositionally biased region" description="Polar residues" evidence="1">
    <location>
        <begin position="80"/>
        <end position="91"/>
    </location>
</feature>
<reference evidence="3" key="2">
    <citation type="submission" date="2020-09" db="EMBL/GenBank/DDBJ databases">
        <authorList>
            <person name="Sun Q."/>
            <person name="Zhou Y."/>
        </authorList>
    </citation>
    <scope>NUCLEOTIDE SEQUENCE</scope>
    <source>
        <strain evidence="3">CGMCC 1.6333</strain>
    </source>
</reference>
<evidence type="ECO:0000256" key="1">
    <source>
        <dbReference type="SAM" id="MobiDB-lite"/>
    </source>
</evidence>
<dbReference type="NCBIfam" id="NF041554">
    <property type="entry name" value="SA1362_fam"/>
    <property type="match status" value="1"/>
</dbReference>
<organism evidence="3 4">
    <name type="scientific">Paraliobacillus quinghaiensis</name>
    <dbReference type="NCBI Taxonomy" id="470815"/>
    <lineage>
        <taxon>Bacteria</taxon>
        <taxon>Bacillati</taxon>
        <taxon>Bacillota</taxon>
        <taxon>Bacilli</taxon>
        <taxon>Bacillales</taxon>
        <taxon>Bacillaceae</taxon>
        <taxon>Paraliobacillus</taxon>
    </lineage>
</organism>
<keyword evidence="2" id="KW-0472">Membrane</keyword>
<keyword evidence="4" id="KW-1185">Reference proteome</keyword>
<sequence length="128" mass="14854">MFRHRKLSVWIYLIIGLAIFGLGSQLLTNTAAFLTNMLIMVGFTAIIFGAIYFFFFRKRTTNDLKKYRKAVKQSKKKYKNQATLSTSRMQVNKNKPLLNKKKQTNKAGTPNLRVIDGKKTRRKDRASF</sequence>
<evidence type="ECO:0000313" key="4">
    <source>
        <dbReference type="Proteomes" id="UP000618460"/>
    </source>
</evidence>
<feature type="compositionally biased region" description="Basic residues" evidence="1">
    <location>
        <begin position="119"/>
        <end position="128"/>
    </location>
</feature>
<keyword evidence="2" id="KW-0812">Transmembrane</keyword>
<dbReference type="EMBL" id="BMLG01000022">
    <property type="protein sequence ID" value="GGM40151.1"/>
    <property type="molecule type" value="Genomic_DNA"/>
</dbReference>
<dbReference type="OrthoDB" id="2974227at2"/>
<proteinExistence type="predicted"/>
<dbReference type="AlphaFoldDB" id="A0A917TVW8"/>
<dbReference type="Proteomes" id="UP000618460">
    <property type="component" value="Unassembled WGS sequence"/>
</dbReference>